<protein>
    <submittedName>
        <fullName evidence="2">Uncharacterized protein</fullName>
    </submittedName>
</protein>
<dbReference type="EMBL" id="JAUJYN010000010">
    <property type="protein sequence ID" value="KAK1261448.1"/>
    <property type="molecule type" value="Genomic_DNA"/>
</dbReference>
<reference evidence="2" key="1">
    <citation type="journal article" date="2023" name="Nat. Commun.">
        <title>Diploid and tetraploid genomes of Acorus and the evolution of monocots.</title>
        <authorList>
            <person name="Ma L."/>
            <person name="Liu K.W."/>
            <person name="Li Z."/>
            <person name="Hsiao Y.Y."/>
            <person name="Qi Y."/>
            <person name="Fu T."/>
            <person name="Tang G.D."/>
            <person name="Zhang D."/>
            <person name="Sun W.H."/>
            <person name="Liu D.K."/>
            <person name="Li Y."/>
            <person name="Chen G.Z."/>
            <person name="Liu X.D."/>
            <person name="Liao X.Y."/>
            <person name="Jiang Y.T."/>
            <person name="Yu X."/>
            <person name="Hao Y."/>
            <person name="Huang J."/>
            <person name="Zhao X.W."/>
            <person name="Ke S."/>
            <person name="Chen Y.Y."/>
            <person name="Wu W.L."/>
            <person name="Hsu J.L."/>
            <person name="Lin Y.F."/>
            <person name="Huang M.D."/>
            <person name="Li C.Y."/>
            <person name="Huang L."/>
            <person name="Wang Z.W."/>
            <person name="Zhao X."/>
            <person name="Zhong W.Y."/>
            <person name="Peng D.H."/>
            <person name="Ahmad S."/>
            <person name="Lan S."/>
            <person name="Zhang J.S."/>
            <person name="Tsai W.C."/>
            <person name="Van de Peer Y."/>
            <person name="Liu Z.J."/>
        </authorList>
    </citation>
    <scope>NUCLEOTIDE SEQUENCE</scope>
    <source>
        <strain evidence="2">SCP</strain>
    </source>
</reference>
<dbReference type="Proteomes" id="UP001179952">
    <property type="component" value="Unassembled WGS sequence"/>
</dbReference>
<evidence type="ECO:0000313" key="3">
    <source>
        <dbReference type="Proteomes" id="UP001179952"/>
    </source>
</evidence>
<dbReference type="AlphaFoldDB" id="A0AAV9AAW3"/>
<comment type="caution">
    <text evidence="2">The sequence shown here is derived from an EMBL/GenBank/DDBJ whole genome shotgun (WGS) entry which is preliminary data.</text>
</comment>
<keyword evidence="3" id="KW-1185">Reference proteome</keyword>
<reference evidence="2" key="2">
    <citation type="submission" date="2023-06" db="EMBL/GenBank/DDBJ databases">
        <authorList>
            <person name="Ma L."/>
            <person name="Liu K.-W."/>
            <person name="Li Z."/>
            <person name="Hsiao Y.-Y."/>
            <person name="Qi Y."/>
            <person name="Fu T."/>
            <person name="Tang G."/>
            <person name="Zhang D."/>
            <person name="Sun W.-H."/>
            <person name="Liu D.-K."/>
            <person name="Li Y."/>
            <person name="Chen G.-Z."/>
            <person name="Liu X.-D."/>
            <person name="Liao X.-Y."/>
            <person name="Jiang Y.-T."/>
            <person name="Yu X."/>
            <person name="Hao Y."/>
            <person name="Huang J."/>
            <person name="Zhao X.-W."/>
            <person name="Ke S."/>
            <person name="Chen Y.-Y."/>
            <person name="Wu W.-L."/>
            <person name="Hsu J.-L."/>
            <person name="Lin Y.-F."/>
            <person name="Huang M.-D."/>
            <person name="Li C.-Y."/>
            <person name="Huang L."/>
            <person name="Wang Z.-W."/>
            <person name="Zhao X."/>
            <person name="Zhong W.-Y."/>
            <person name="Peng D.-H."/>
            <person name="Ahmad S."/>
            <person name="Lan S."/>
            <person name="Zhang J.-S."/>
            <person name="Tsai W.-C."/>
            <person name="Van De Peer Y."/>
            <person name="Liu Z.-J."/>
        </authorList>
    </citation>
    <scope>NUCLEOTIDE SEQUENCE</scope>
    <source>
        <strain evidence="2">SCP</strain>
        <tissue evidence="2">Leaves</tissue>
    </source>
</reference>
<proteinExistence type="predicted"/>
<evidence type="ECO:0000313" key="2">
    <source>
        <dbReference type="EMBL" id="KAK1261448.1"/>
    </source>
</evidence>
<gene>
    <name evidence="2" type="ORF">QJS04_geneDACA020297</name>
</gene>
<organism evidence="2 3">
    <name type="scientific">Acorus gramineus</name>
    <name type="common">Dwarf sweet flag</name>
    <dbReference type="NCBI Taxonomy" id="55184"/>
    <lineage>
        <taxon>Eukaryota</taxon>
        <taxon>Viridiplantae</taxon>
        <taxon>Streptophyta</taxon>
        <taxon>Embryophyta</taxon>
        <taxon>Tracheophyta</taxon>
        <taxon>Spermatophyta</taxon>
        <taxon>Magnoliopsida</taxon>
        <taxon>Liliopsida</taxon>
        <taxon>Acoraceae</taxon>
        <taxon>Acorus</taxon>
    </lineage>
</organism>
<sequence>MMKERDSDAGGGGGRSSPEIQRGGLGEHERWKNFKQWLILVFARVSKPQNMSHEERE</sequence>
<name>A0AAV9AAW3_ACOGR</name>
<accession>A0AAV9AAW3</accession>
<evidence type="ECO:0000256" key="1">
    <source>
        <dbReference type="SAM" id="MobiDB-lite"/>
    </source>
</evidence>
<feature type="region of interest" description="Disordered" evidence="1">
    <location>
        <begin position="1"/>
        <end position="27"/>
    </location>
</feature>